<evidence type="ECO:0000313" key="12">
    <source>
        <dbReference type="Proteomes" id="UP000001357"/>
    </source>
</evidence>
<keyword evidence="6" id="KW-0969">Cilium</keyword>
<name>A9V4R6_MONBE</name>
<evidence type="ECO:0000256" key="10">
    <source>
        <dbReference type="SAM" id="MobiDB-lite"/>
    </source>
</evidence>
<evidence type="ECO:0000256" key="1">
    <source>
        <dbReference type="ARBA" id="ARBA00004611"/>
    </source>
</evidence>
<evidence type="ECO:0000256" key="8">
    <source>
        <dbReference type="ARBA" id="ARBA00023273"/>
    </source>
</evidence>
<protein>
    <submittedName>
        <fullName evidence="11">Uncharacterized protein</fullName>
    </submittedName>
</protein>
<keyword evidence="7" id="KW-0206">Cytoskeleton</keyword>
<gene>
    <name evidence="11" type="ORF">MONBRDRAFT_37948</name>
</gene>
<dbReference type="FunCoup" id="A9V4R6">
    <property type="interactions" value="96"/>
</dbReference>
<dbReference type="InterPro" id="IPR008805">
    <property type="entry name" value="RIB43A"/>
</dbReference>
<accession>A9V4R6</accession>
<evidence type="ECO:0000256" key="2">
    <source>
        <dbReference type="ARBA" id="ARBA00006875"/>
    </source>
</evidence>
<dbReference type="GeneID" id="5892916"/>
<feature type="compositionally biased region" description="Low complexity" evidence="10">
    <location>
        <begin position="194"/>
        <end position="215"/>
    </location>
</feature>
<dbReference type="eggNOG" id="ENOG502QWST">
    <property type="taxonomic scope" value="Eukaryota"/>
</dbReference>
<dbReference type="Proteomes" id="UP000001357">
    <property type="component" value="Unassembled WGS sequence"/>
</dbReference>
<comment type="subcellular location">
    <subcellularLocation>
        <location evidence="1">Cytoplasm</location>
        <location evidence="1">Cytoskeleton</location>
        <location evidence="1">Flagellum axoneme</location>
    </subcellularLocation>
</comment>
<evidence type="ECO:0000256" key="6">
    <source>
        <dbReference type="ARBA" id="ARBA00023069"/>
    </source>
</evidence>
<keyword evidence="3" id="KW-0963">Cytoplasm</keyword>
<dbReference type="EMBL" id="CH991559">
    <property type="protein sequence ID" value="EDQ87500.1"/>
    <property type="molecule type" value="Genomic_DNA"/>
</dbReference>
<dbReference type="InParanoid" id="A9V4R6"/>
<organism evidence="11 12">
    <name type="scientific">Monosiga brevicollis</name>
    <name type="common">Choanoflagellate</name>
    <dbReference type="NCBI Taxonomy" id="81824"/>
    <lineage>
        <taxon>Eukaryota</taxon>
        <taxon>Choanoflagellata</taxon>
        <taxon>Craspedida</taxon>
        <taxon>Salpingoecidae</taxon>
        <taxon>Monosiga</taxon>
    </lineage>
</organism>
<reference evidence="11 12" key="1">
    <citation type="journal article" date="2008" name="Nature">
        <title>The genome of the choanoflagellate Monosiga brevicollis and the origin of metazoans.</title>
        <authorList>
            <consortium name="JGI Sequencing"/>
            <person name="King N."/>
            <person name="Westbrook M.J."/>
            <person name="Young S.L."/>
            <person name="Kuo A."/>
            <person name="Abedin M."/>
            <person name="Chapman J."/>
            <person name="Fairclough S."/>
            <person name="Hellsten U."/>
            <person name="Isogai Y."/>
            <person name="Letunic I."/>
            <person name="Marr M."/>
            <person name="Pincus D."/>
            <person name="Putnam N."/>
            <person name="Rokas A."/>
            <person name="Wright K.J."/>
            <person name="Zuzow R."/>
            <person name="Dirks W."/>
            <person name="Good M."/>
            <person name="Goodstein D."/>
            <person name="Lemons D."/>
            <person name="Li W."/>
            <person name="Lyons J.B."/>
            <person name="Morris A."/>
            <person name="Nichols S."/>
            <person name="Richter D.J."/>
            <person name="Salamov A."/>
            <person name="Bork P."/>
            <person name="Lim W.A."/>
            <person name="Manning G."/>
            <person name="Miller W.T."/>
            <person name="McGinnis W."/>
            <person name="Shapiro H."/>
            <person name="Tjian R."/>
            <person name="Grigoriev I.V."/>
            <person name="Rokhsar D."/>
        </authorList>
    </citation>
    <scope>NUCLEOTIDE SEQUENCE [LARGE SCALE GENOMIC DNA]</scope>
    <source>
        <strain evidence="12">MX1 / ATCC 50154</strain>
    </source>
</reference>
<evidence type="ECO:0000256" key="3">
    <source>
        <dbReference type="ARBA" id="ARBA00022490"/>
    </source>
</evidence>
<dbReference type="PANTHER" id="PTHR14517:SF6">
    <property type="entry name" value="RE41410P"/>
    <property type="match status" value="1"/>
</dbReference>
<keyword evidence="8" id="KW-0966">Cell projection</keyword>
<evidence type="ECO:0000256" key="4">
    <source>
        <dbReference type="ARBA" id="ARBA00022846"/>
    </source>
</evidence>
<dbReference type="OMA" id="CLKMQQE"/>
<sequence length="402" mass="46637">MWQRQSCGVGVNLMDKRGCKPGRFGARGVTVAGNHDRGMARGPIGLPSEAAIQLRRQRQEERKQRILNPKISKNGSDLEALQQQIIEKREQKKAEREAEMAADREMAAHAELALELERQQRMAAKAALAEQQRQWEEQRHREETVVWREPAPLRGDGADESRLGPSSLQIFQGEDDSQIEREALQRAQQREWARQQMEQQQRQRQAESAEFEEAQNMAHSQALLGLQQQHAQDEARRARLREAAEYNRKMADEKAAARRRERFHEAEELVAQKQAEIDSSLMREDPTEAFGRNGKVLKDRYRGMTPEQVAQIRADQIRQAEEAQQRRQQQREEEEREAQLRAQMSRQALLMDRQAQRARQAQLQEAATINQTLRLEQTLRATQREENTFDDSFFSQFGTSAR</sequence>
<feature type="compositionally biased region" description="Basic and acidic residues" evidence="10">
    <location>
        <begin position="133"/>
        <end position="146"/>
    </location>
</feature>
<proteinExistence type="inferred from homology"/>
<evidence type="ECO:0000256" key="7">
    <source>
        <dbReference type="ARBA" id="ARBA00023212"/>
    </source>
</evidence>
<evidence type="ECO:0000256" key="9">
    <source>
        <dbReference type="ARBA" id="ARBA00046435"/>
    </source>
</evidence>
<comment type="subunit">
    <text evidence="9">Microtubule inner protein component of sperm flagellar doublet microtubules.</text>
</comment>
<feature type="region of interest" description="Disordered" evidence="10">
    <location>
        <begin position="317"/>
        <end position="341"/>
    </location>
</feature>
<comment type="similarity">
    <text evidence="2">Belongs to the RIB43A family.</text>
</comment>
<dbReference type="KEGG" id="mbr:MONBRDRAFT_37948"/>
<feature type="compositionally biased region" description="Basic and acidic residues" evidence="10">
    <location>
        <begin position="317"/>
        <end position="339"/>
    </location>
</feature>
<keyword evidence="12" id="KW-1185">Reference proteome</keyword>
<keyword evidence="4" id="KW-0282">Flagellum</keyword>
<dbReference type="Pfam" id="PF05914">
    <property type="entry name" value="RIB43A"/>
    <property type="match status" value="1"/>
</dbReference>
<dbReference type="AlphaFoldDB" id="A9V4R6"/>
<dbReference type="STRING" id="81824.A9V4R6"/>
<dbReference type="RefSeq" id="XP_001747760.1">
    <property type="nucleotide sequence ID" value="XM_001747708.1"/>
</dbReference>
<evidence type="ECO:0000256" key="5">
    <source>
        <dbReference type="ARBA" id="ARBA00023054"/>
    </source>
</evidence>
<feature type="region of interest" description="Disordered" evidence="10">
    <location>
        <begin position="186"/>
        <end position="215"/>
    </location>
</feature>
<evidence type="ECO:0000313" key="11">
    <source>
        <dbReference type="EMBL" id="EDQ87500.1"/>
    </source>
</evidence>
<feature type="region of interest" description="Disordered" evidence="10">
    <location>
        <begin position="133"/>
        <end position="165"/>
    </location>
</feature>
<keyword evidence="5" id="KW-0175">Coiled coil</keyword>
<dbReference type="PANTHER" id="PTHR14517">
    <property type="entry name" value="RIB43A-RELATED"/>
    <property type="match status" value="1"/>
</dbReference>